<dbReference type="Pfam" id="PF06157">
    <property type="entry name" value="DUF973"/>
    <property type="match status" value="1"/>
</dbReference>
<evidence type="ECO:0000313" key="1">
    <source>
        <dbReference type="EMBL" id="QKR01125.1"/>
    </source>
</evidence>
<dbReference type="AlphaFoldDB" id="A0A6N0NY31"/>
<sequence length="65" mass="7031">MRIDTATLEGTNNYSVNITPVYLQPGNNVITVTFAFHVSAGGTQRIRLVLENGSTVYVLLTSSQS</sequence>
<name>A0A6N0NY31_9CREN</name>
<dbReference type="Proteomes" id="UP000509301">
    <property type="component" value="Chromosome"/>
</dbReference>
<dbReference type="InterPro" id="IPR009321">
    <property type="entry name" value="DUF973"/>
</dbReference>
<evidence type="ECO:0000313" key="2">
    <source>
        <dbReference type="Proteomes" id="UP000509301"/>
    </source>
</evidence>
<accession>A0A6N0NY31</accession>
<organism evidence="1 2">
    <name type="scientific">Metallosphaera tengchongensis</name>
    <dbReference type="NCBI Taxonomy" id="1532350"/>
    <lineage>
        <taxon>Archaea</taxon>
        <taxon>Thermoproteota</taxon>
        <taxon>Thermoprotei</taxon>
        <taxon>Sulfolobales</taxon>
        <taxon>Sulfolobaceae</taxon>
        <taxon>Metallosphaera</taxon>
    </lineage>
</organism>
<proteinExistence type="predicted"/>
<keyword evidence="2" id="KW-1185">Reference proteome</keyword>
<dbReference type="OrthoDB" id="34747at2157"/>
<protein>
    <submittedName>
        <fullName evidence="1">DUF973 family protein</fullName>
    </submittedName>
</protein>
<reference evidence="1 2" key="1">
    <citation type="submission" date="2020-02" db="EMBL/GenBank/DDBJ databases">
        <title>Comparative genome analysis reveals the metabolism and evolution of the thermophilic archaeal genus Metallosphaera.</title>
        <authorList>
            <person name="Jiang C."/>
        </authorList>
    </citation>
    <scope>NUCLEOTIDE SEQUENCE [LARGE SCALE GENOMIC DNA]</scope>
    <source>
        <strain evidence="1 2">Ric-A</strain>
    </source>
</reference>
<gene>
    <name evidence="1" type="ORF">GWK48_10725</name>
</gene>
<dbReference type="EMBL" id="CP049074">
    <property type="protein sequence ID" value="QKR01125.1"/>
    <property type="molecule type" value="Genomic_DNA"/>
</dbReference>
<dbReference type="KEGG" id="mten:GWK48_10725"/>